<dbReference type="SUPFAM" id="SSF46938">
    <property type="entry name" value="CRAL/TRIO N-terminal domain"/>
    <property type="match status" value="1"/>
</dbReference>
<proteinExistence type="predicted"/>
<dbReference type="PANTHER" id="PTHR23324:SF83">
    <property type="entry name" value="SEC14-LIKE PROTEIN 2"/>
    <property type="match status" value="1"/>
</dbReference>
<dbReference type="InterPro" id="IPR036273">
    <property type="entry name" value="CRAL/TRIO_N_dom_sf"/>
</dbReference>
<reference evidence="2" key="1">
    <citation type="submission" date="2022-10" db="EMBL/GenBank/DDBJ databases">
        <authorList>
            <person name="Chen Y."/>
            <person name="Dougan E. K."/>
            <person name="Chan C."/>
            <person name="Rhodes N."/>
            <person name="Thang M."/>
        </authorList>
    </citation>
    <scope>NUCLEOTIDE SEQUENCE</scope>
</reference>
<comment type="caution">
    <text evidence="2">The sequence shown here is derived from an EMBL/GenBank/DDBJ whole genome shotgun (WGS) entry which is preliminary data.</text>
</comment>
<dbReference type="Gene3D" id="3.40.525.10">
    <property type="entry name" value="CRAL-TRIO lipid binding domain"/>
    <property type="match status" value="1"/>
</dbReference>
<gene>
    <name evidence="2" type="ORF">C1SCF055_LOCUS10310</name>
</gene>
<dbReference type="InterPro" id="IPR011074">
    <property type="entry name" value="CRAL/TRIO_N_dom"/>
</dbReference>
<dbReference type="InterPro" id="IPR001251">
    <property type="entry name" value="CRAL-TRIO_dom"/>
</dbReference>
<evidence type="ECO:0000313" key="2">
    <source>
        <dbReference type="EMBL" id="CAI3982634.1"/>
    </source>
</evidence>
<evidence type="ECO:0000313" key="4">
    <source>
        <dbReference type="Proteomes" id="UP001152797"/>
    </source>
</evidence>
<dbReference type="EMBL" id="CAMXCT030000733">
    <property type="protein sequence ID" value="CAL4769946.1"/>
    <property type="molecule type" value="Genomic_DNA"/>
</dbReference>
<dbReference type="OrthoDB" id="417860at2759"/>
<protein>
    <submittedName>
        <fullName evidence="3">CRAL-TRIO domain-containing protein T23G5.2</fullName>
    </submittedName>
</protein>
<dbReference type="SUPFAM" id="SSF52087">
    <property type="entry name" value="CRAL/TRIO domain"/>
    <property type="match status" value="1"/>
</dbReference>
<reference evidence="3 4" key="2">
    <citation type="submission" date="2024-05" db="EMBL/GenBank/DDBJ databases">
        <authorList>
            <person name="Chen Y."/>
            <person name="Shah S."/>
            <person name="Dougan E. K."/>
            <person name="Thang M."/>
            <person name="Chan C."/>
        </authorList>
    </citation>
    <scope>NUCLEOTIDE SEQUENCE [LARGE SCALE GENOMIC DNA]</scope>
</reference>
<evidence type="ECO:0000259" key="1">
    <source>
        <dbReference type="PROSITE" id="PS50191"/>
    </source>
</evidence>
<dbReference type="PANTHER" id="PTHR23324">
    <property type="entry name" value="SEC14 RELATED PROTEIN"/>
    <property type="match status" value="1"/>
</dbReference>
<dbReference type="GO" id="GO:0005737">
    <property type="term" value="C:cytoplasm"/>
    <property type="evidence" value="ECO:0007669"/>
    <property type="project" value="TreeGrafter"/>
</dbReference>
<dbReference type="CDD" id="cd00170">
    <property type="entry name" value="SEC14"/>
    <property type="match status" value="1"/>
</dbReference>
<dbReference type="EMBL" id="CAMXCT010000733">
    <property type="protein sequence ID" value="CAI3982634.1"/>
    <property type="molecule type" value="Genomic_DNA"/>
</dbReference>
<dbReference type="Pfam" id="PF00650">
    <property type="entry name" value="CRAL_TRIO"/>
    <property type="match status" value="1"/>
</dbReference>
<dbReference type="SMART" id="SM01100">
    <property type="entry name" value="CRAL_TRIO_N"/>
    <property type="match status" value="1"/>
</dbReference>
<dbReference type="Proteomes" id="UP001152797">
    <property type="component" value="Unassembled WGS sequence"/>
</dbReference>
<dbReference type="SMART" id="SM00516">
    <property type="entry name" value="SEC14"/>
    <property type="match status" value="1"/>
</dbReference>
<dbReference type="InterPro" id="IPR036865">
    <property type="entry name" value="CRAL-TRIO_dom_sf"/>
</dbReference>
<organism evidence="2">
    <name type="scientific">Cladocopium goreaui</name>
    <dbReference type="NCBI Taxonomy" id="2562237"/>
    <lineage>
        <taxon>Eukaryota</taxon>
        <taxon>Sar</taxon>
        <taxon>Alveolata</taxon>
        <taxon>Dinophyceae</taxon>
        <taxon>Suessiales</taxon>
        <taxon>Symbiodiniaceae</taxon>
        <taxon>Cladocopium</taxon>
    </lineage>
</organism>
<keyword evidence="4" id="KW-1185">Reference proteome</keyword>
<feature type="domain" description="CRAL-TRIO" evidence="1">
    <location>
        <begin position="202"/>
        <end position="374"/>
    </location>
</feature>
<accession>A0A9P1C029</accession>
<dbReference type="EMBL" id="CAMXCT020000733">
    <property type="protein sequence ID" value="CAL1136009.1"/>
    <property type="molecule type" value="Genomic_DNA"/>
</dbReference>
<dbReference type="InterPro" id="IPR051064">
    <property type="entry name" value="SEC14/CRAL-TRIO_domain"/>
</dbReference>
<sequence length="462" mass="53972">METTYPNEEDVGPESPSCFNNFWSILGCEDDKIKEMRLERKRDLLQSLRNPESFQEVNESPRNGEAQKKPPIFCCRRKRCTGENAARGALKQPWVWAPKSDENEIDLEWKIVEHELDEESLCRLRNFRKAVADAGLDFHAACERVPHSKRPGTLLRYLRARNWNQEQSLKMLQEAFDWRTEFQLDEKMEVWRAEWNAQETSRVKVWKKYTYIKPIGLDHDGLPIYIHRTSQCDAAGLVREAGMEAFILFHLHIMEECFAAAQERMMKTGKLITNFVEIYDQGDYGLVGKYMRRGYQAWEPYKQMIPILDKVYPERVRVAFVVRCPSVFAIFWRLVEPFVPPATVKKIRIKGYASKTFVAEMKEFMAESTIPPFLRVLPMRNSSMQGGLLLKVAMIDPYCWRPNLGAVWCHQELPIFEVSRLMRVVVLPPPSRCVFCGWESVAPWWGEILPRPVESPLQRPCT</sequence>
<dbReference type="AlphaFoldDB" id="A0A9P1C029"/>
<name>A0A9P1C029_9DINO</name>
<evidence type="ECO:0000313" key="3">
    <source>
        <dbReference type="EMBL" id="CAL4769946.1"/>
    </source>
</evidence>
<dbReference type="PROSITE" id="PS50191">
    <property type="entry name" value="CRAL_TRIO"/>
    <property type="match status" value="1"/>
</dbReference>
<dbReference type="Pfam" id="PF03765">
    <property type="entry name" value="CRAL_TRIO_N"/>
    <property type="match status" value="1"/>
</dbReference>